<protein>
    <submittedName>
        <fullName evidence="4">Type VI secretion system contractile sheath large subunit</fullName>
    </submittedName>
</protein>
<evidence type="ECO:0000259" key="2">
    <source>
        <dbReference type="Pfam" id="PF05943"/>
    </source>
</evidence>
<organism evidence="4 5">
    <name type="scientific">Parendozoicomonas callyspongiae</name>
    <dbReference type="NCBI Taxonomy" id="2942213"/>
    <lineage>
        <taxon>Bacteria</taxon>
        <taxon>Pseudomonadati</taxon>
        <taxon>Pseudomonadota</taxon>
        <taxon>Gammaproteobacteria</taxon>
        <taxon>Oceanospirillales</taxon>
        <taxon>Endozoicomonadaceae</taxon>
        <taxon>Parendozoicomonas</taxon>
    </lineage>
</organism>
<dbReference type="PANTHER" id="PTHR35565">
    <property type="entry name" value="CYTOPLASMIC PROTEIN-RELATED"/>
    <property type="match status" value="1"/>
</dbReference>
<name>A0ABT0PD88_9GAMM</name>
<dbReference type="InterPro" id="IPR044031">
    <property type="entry name" value="TssC1_N"/>
</dbReference>
<proteinExistence type="predicted"/>
<reference evidence="4 5" key="1">
    <citation type="submission" date="2022-05" db="EMBL/GenBank/DDBJ databases">
        <authorList>
            <person name="Park J.-S."/>
        </authorList>
    </citation>
    <scope>NUCLEOTIDE SEQUENCE [LARGE SCALE GENOMIC DNA]</scope>
    <source>
        <strain evidence="4 5">2012CJ34-2</strain>
    </source>
</reference>
<dbReference type="Proteomes" id="UP001203338">
    <property type="component" value="Unassembled WGS sequence"/>
</dbReference>
<gene>
    <name evidence="4" type="primary">tssC</name>
    <name evidence="4" type="ORF">M3P05_05180</name>
</gene>
<evidence type="ECO:0000259" key="3">
    <source>
        <dbReference type="Pfam" id="PF18945"/>
    </source>
</evidence>
<dbReference type="InterPro" id="IPR010269">
    <property type="entry name" value="T6SS_TssC-like"/>
</dbReference>
<dbReference type="RefSeq" id="WP_249698320.1">
    <property type="nucleotide sequence ID" value="NZ_JAMFLX010000005.1"/>
</dbReference>
<comment type="caution">
    <text evidence="4">The sequence shown here is derived from an EMBL/GenBank/DDBJ whole genome shotgun (WGS) entry which is preliminary data.</text>
</comment>
<dbReference type="EMBL" id="JAMFLX010000005">
    <property type="protein sequence ID" value="MCL6269337.1"/>
    <property type="molecule type" value="Genomic_DNA"/>
</dbReference>
<dbReference type="NCBIfam" id="TIGR03355">
    <property type="entry name" value="VI_chp_2"/>
    <property type="match status" value="1"/>
</dbReference>
<sequence>MSEPVVASRKKQTAVESAGDQFQAQETQQYNSALRQFLAESDDAKALNLWFQHISRGFSALAGDESLTTDDLKLWLGSEIAWIDQQINDQLNAIIHNDRFQKLESSWRGLWNLVDIAGHFSTVKIRILDISWREVTRDIERAPDILQSRLFTLIYGSEFDMAGGEPYGVLLGDFQVSHRPFDGHPYDDVFTLQGMAQIAAAAFAPFVCSAAPQLFGLDSYEELGMPLNYQELFSQPEYMRWRSLRERDDSRFLAITLPGLLMRRPYREGSQGALNFEEQTFSAETGDEASSNYLWGNACYAFGSVLIREFGEVGWFAHIRGVPRDYFGGGLVTSYLPQDYPTDSVDVAHKILTPVLITDTVERELSNHGLMPLCHCHDTPFAAFHSCPSLHQPKKFKKKSATANARISAMLQQVMSASRFAHYIKVMIRDKVGQFMTAKDCERFLQEWLNEYVTGRDDMKWDMLARYPLRGARVEVREQPGSAGIYHSTIYLRPHYSADHLVSELRLTTELAGSKGH</sequence>
<feature type="region of interest" description="Disordered" evidence="1">
    <location>
        <begin position="1"/>
        <end position="22"/>
    </location>
</feature>
<dbReference type="InterPro" id="IPR044032">
    <property type="entry name" value="TssC1_C"/>
</dbReference>
<accession>A0ABT0PD88</accession>
<dbReference type="Pfam" id="PF05943">
    <property type="entry name" value="VipB"/>
    <property type="match status" value="1"/>
</dbReference>
<feature type="domain" description="TssC1 C-terminal" evidence="3">
    <location>
        <begin position="401"/>
        <end position="511"/>
    </location>
</feature>
<evidence type="ECO:0000256" key="1">
    <source>
        <dbReference type="SAM" id="MobiDB-lite"/>
    </source>
</evidence>
<dbReference type="PANTHER" id="PTHR35565:SF3">
    <property type="entry name" value="TYPE VI SECRETION SYSTEM SHEATH PROTEIN TSSC1"/>
    <property type="match status" value="1"/>
</dbReference>
<evidence type="ECO:0000313" key="5">
    <source>
        <dbReference type="Proteomes" id="UP001203338"/>
    </source>
</evidence>
<evidence type="ECO:0000313" key="4">
    <source>
        <dbReference type="EMBL" id="MCL6269337.1"/>
    </source>
</evidence>
<keyword evidence="5" id="KW-1185">Reference proteome</keyword>
<dbReference type="Pfam" id="PF18945">
    <property type="entry name" value="VipB_2"/>
    <property type="match status" value="1"/>
</dbReference>
<feature type="domain" description="TssC1 N-terminal" evidence="2">
    <location>
        <begin position="79"/>
        <end position="391"/>
    </location>
</feature>